<evidence type="ECO:0000259" key="4">
    <source>
        <dbReference type="PROSITE" id="PS50405"/>
    </source>
</evidence>
<evidence type="ECO:0000256" key="1">
    <source>
        <dbReference type="PIRSR" id="PIRSR015753-1"/>
    </source>
</evidence>
<feature type="active site" description="Proton donor/acceptor" evidence="1">
    <location>
        <position position="189"/>
    </location>
</feature>
<name>A0A8B6CQR7_MYTGA</name>
<dbReference type="SUPFAM" id="SSF47616">
    <property type="entry name" value="GST C-terminal domain-like"/>
    <property type="match status" value="1"/>
</dbReference>
<dbReference type="GO" id="GO:0004364">
    <property type="term" value="F:glutathione transferase activity"/>
    <property type="evidence" value="ECO:0007669"/>
    <property type="project" value="InterPro"/>
</dbReference>
<dbReference type="Proteomes" id="UP000596742">
    <property type="component" value="Unassembled WGS sequence"/>
</dbReference>
<evidence type="ECO:0000256" key="3">
    <source>
        <dbReference type="PIRSR" id="PIRSR015753-3"/>
    </source>
</evidence>
<dbReference type="SFLD" id="SFLDG01148">
    <property type="entry name" value="Xi_(cytGST)"/>
    <property type="match status" value="1"/>
</dbReference>
<organism evidence="5 6">
    <name type="scientific">Mytilus galloprovincialis</name>
    <name type="common">Mediterranean mussel</name>
    <dbReference type="NCBI Taxonomy" id="29158"/>
    <lineage>
        <taxon>Eukaryota</taxon>
        <taxon>Metazoa</taxon>
        <taxon>Spiralia</taxon>
        <taxon>Lophotrochozoa</taxon>
        <taxon>Mollusca</taxon>
        <taxon>Bivalvia</taxon>
        <taxon>Autobranchia</taxon>
        <taxon>Pteriomorphia</taxon>
        <taxon>Mytilida</taxon>
        <taxon>Mytiloidea</taxon>
        <taxon>Mytilidae</taxon>
        <taxon>Mytilinae</taxon>
        <taxon>Mytilus</taxon>
    </lineage>
</organism>
<dbReference type="GO" id="GO:0005737">
    <property type="term" value="C:cytoplasm"/>
    <property type="evidence" value="ECO:0007669"/>
    <property type="project" value="TreeGrafter"/>
</dbReference>
<dbReference type="InterPro" id="IPR036249">
    <property type="entry name" value="Thioredoxin-like_sf"/>
</dbReference>
<feature type="binding site" evidence="2">
    <location>
        <position position="86"/>
    </location>
    <ligand>
        <name>glutathione</name>
        <dbReference type="ChEBI" id="CHEBI:57925"/>
    </ligand>
</feature>
<reference evidence="5" key="1">
    <citation type="submission" date="2018-11" db="EMBL/GenBank/DDBJ databases">
        <authorList>
            <person name="Alioto T."/>
            <person name="Alioto T."/>
        </authorList>
    </citation>
    <scope>NUCLEOTIDE SEQUENCE</scope>
</reference>
<dbReference type="PANTHER" id="PTHR32419">
    <property type="entry name" value="GLUTATHIONYL-HYDROQUINONE REDUCTASE"/>
    <property type="match status" value="1"/>
</dbReference>
<keyword evidence="5" id="KW-0808">Transferase</keyword>
<dbReference type="InterPro" id="IPR016639">
    <property type="entry name" value="GST_Omega/GSH"/>
</dbReference>
<feature type="site" description="Lowers pKa of active site Cys" evidence="3">
    <location>
        <position position="247"/>
    </location>
</feature>
<proteinExistence type="predicted"/>
<dbReference type="OrthoDB" id="2309723at2759"/>
<dbReference type="AlphaFoldDB" id="A0A8B6CQR7"/>
<dbReference type="InterPro" id="IPR036282">
    <property type="entry name" value="Glutathione-S-Trfase_C_sf"/>
</dbReference>
<feature type="binding site" evidence="2">
    <location>
        <begin position="138"/>
        <end position="139"/>
    </location>
    <ligand>
        <name>glutathione</name>
        <dbReference type="ChEBI" id="CHEBI:57925"/>
    </ligand>
</feature>
<feature type="active site" description="Nucleophile" evidence="1">
    <location>
        <position position="53"/>
    </location>
</feature>
<dbReference type="InterPro" id="IPR047047">
    <property type="entry name" value="GST_Omega-like_C"/>
</dbReference>
<feature type="domain" description="GST C-terminal" evidence="4">
    <location>
        <begin position="166"/>
        <end position="290"/>
    </location>
</feature>
<protein>
    <submittedName>
        <fullName evidence="5">Putative glutathione S-transferase</fullName>
    </submittedName>
</protein>
<dbReference type="InterPro" id="IPR004045">
    <property type="entry name" value="Glutathione_S-Trfase_N"/>
</dbReference>
<sequence length="319" mass="36583">MAAKENASWKSSINDTGEYVRKQSKFRNFITADGSSGFPAEANRYHLYVSLACPWAHRALIVRKLKGLDNIISCTVVDWLLTEKGWSFTDKKTQCTKDTINGKTYLREVYEIVDSNYDAIVSVPVLWDKVKGVVVNNESSEIIRMLNSEFNKLCPTEEQKSLDLYPEELRSKIDELNNWIYPEINNGVYKSGFATKQDAYNTAVTALFKALDRVEEILSKNRFLAGDRLTEADIRLFTTLIRFDMVYVGHFKCNKKRIVDYPNMWGYVKDIYQTAGISETVDPQHIMCHYQQSHTSINPYGIVSIGPDIDFNEPHGRNL</sequence>
<evidence type="ECO:0000313" key="5">
    <source>
        <dbReference type="EMBL" id="VDI07872.1"/>
    </source>
</evidence>
<gene>
    <name evidence="5" type="ORF">MGAL_10B068307</name>
</gene>
<evidence type="ECO:0000313" key="6">
    <source>
        <dbReference type="Proteomes" id="UP000596742"/>
    </source>
</evidence>
<comment type="caution">
    <text evidence="5">The sequence shown here is derived from an EMBL/GenBank/DDBJ whole genome shotgun (WGS) entry which is preliminary data.</text>
</comment>
<dbReference type="Gene3D" id="1.20.1050.10">
    <property type="match status" value="1"/>
</dbReference>
<dbReference type="PANTHER" id="PTHR32419:SF6">
    <property type="entry name" value="GLUTATHIONE S-TRANSFERASE OMEGA-LIKE 1-RELATED"/>
    <property type="match status" value="1"/>
</dbReference>
<dbReference type="PROSITE" id="PS50405">
    <property type="entry name" value="GST_CTER"/>
    <property type="match status" value="1"/>
</dbReference>
<keyword evidence="6" id="KW-1185">Reference proteome</keyword>
<dbReference type="InterPro" id="IPR040079">
    <property type="entry name" value="Glutathione_S-Trfase"/>
</dbReference>
<feature type="site" description="Lowers pKa of active site Cys" evidence="3">
    <location>
        <position position="290"/>
    </location>
</feature>
<dbReference type="Pfam" id="PF13410">
    <property type="entry name" value="GST_C_2"/>
    <property type="match status" value="1"/>
</dbReference>
<feature type="non-terminal residue" evidence="5">
    <location>
        <position position="1"/>
    </location>
</feature>
<dbReference type="InterPro" id="IPR010987">
    <property type="entry name" value="Glutathione-S-Trfase_C-like"/>
</dbReference>
<dbReference type="Gene3D" id="3.40.30.10">
    <property type="entry name" value="Glutaredoxin"/>
    <property type="match status" value="1"/>
</dbReference>
<dbReference type="PIRSF" id="PIRSF015753">
    <property type="entry name" value="GST"/>
    <property type="match status" value="1"/>
</dbReference>
<dbReference type="EMBL" id="UYJE01002110">
    <property type="protein sequence ID" value="VDI07872.1"/>
    <property type="molecule type" value="Genomic_DNA"/>
</dbReference>
<dbReference type="CDD" id="cd03190">
    <property type="entry name" value="GST_C_Omega_like"/>
    <property type="match status" value="1"/>
</dbReference>
<accession>A0A8B6CQR7</accession>
<dbReference type="SUPFAM" id="SSF52833">
    <property type="entry name" value="Thioredoxin-like"/>
    <property type="match status" value="1"/>
</dbReference>
<dbReference type="SFLD" id="SFLDG01206">
    <property type="entry name" value="Xi.1"/>
    <property type="match status" value="1"/>
</dbReference>
<dbReference type="SFLD" id="SFLDS00019">
    <property type="entry name" value="Glutathione_Transferase_(cytos"/>
    <property type="match status" value="1"/>
</dbReference>
<dbReference type="Pfam" id="PF13409">
    <property type="entry name" value="GST_N_2"/>
    <property type="match status" value="1"/>
</dbReference>
<evidence type="ECO:0000256" key="2">
    <source>
        <dbReference type="PIRSR" id="PIRSR015753-2"/>
    </source>
</evidence>